<protein>
    <submittedName>
        <fullName evidence="1">Uncharacterized protein</fullName>
    </submittedName>
</protein>
<dbReference type="Proteomes" id="UP000823775">
    <property type="component" value="Unassembled WGS sequence"/>
</dbReference>
<gene>
    <name evidence="1" type="ORF">HAX54_020450</name>
</gene>
<dbReference type="EMBL" id="JACEIK010000247">
    <property type="protein sequence ID" value="MCD7453285.1"/>
    <property type="molecule type" value="Genomic_DNA"/>
</dbReference>
<feature type="non-terminal residue" evidence="1">
    <location>
        <position position="1"/>
    </location>
</feature>
<evidence type="ECO:0000313" key="1">
    <source>
        <dbReference type="EMBL" id="MCD7453285.1"/>
    </source>
</evidence>
<name>A0ABS8S2J1_DATST</name>
<comment type="caution">
    <text evidence="1">The sequence shown here is derived from an EMBL/GenBank/DDBJ whole genome shotgun (WGS) entry which is preliminary data.</text>
</comment>
<evidence type="ECO:0000313" key="2">
    <source>
        <dbReference type="Proteomes" id="UP000823775"/>
    </source>
</evidence>
<sequence length="62" mass="7338">GSYKCNTDGAVKSKMTLDRRGLHTIFITDHLRFNRDEVYSLRPCELQWSSLKMRMRNNNYGL</sequence>
<proteinExistence type="predicted"/>
<reference evidence="1 2" key="1">
    <citation type="journal article" date="2021" name="BMC Genomics">
        <title>Datura genome reveals duplications of psychoactive alkaloid biosynthetic genes and high mutation rate following tissue culture.</title>
        <authorList>
            <person name="Rajewski A."/>
            <person name="Carter-House D."/>
            <person name="Stajich J."/>
            <person name="Litt A."/>
        </authorList>
    </citation>
    <scope>NUCLEOTIDE SEQUENCE [LARGE SCALE GENOMIC DNA]</scope>
    <source>
        <strain evidence="1">AR-01</strain>
    </source>
</reference>
<organism evidence="1 2">
    <name type="scientific">Datura stramonium</name>
    <name type="common">Jimsonweed</name>
    <name type="synonym">Common thornapple</name>
    <dbReference type="NCBI Taxonomy" id="4076"/>
    <lineage>
        <taxon>Eukaryota</taxon>
        <taxon>Viridiplantae</taxon>
        <taxon>Streptophyta</taxon>
        <taxon>Embryophyta</taxon>
        <taxon>Tracheophyta</taxon>
        <taxon>Spermatophyta</taxon>
        <taxon>Magnoliopsida</taxon>
        <taxon>eudicotyledons</taxon>
        <taxon>Gunneridae</taxon>
        <taxon>Pentapetalae</taxon>
        <taxon>asterids</taxon>
        <taxon>lamiids</taxon>
        <taxon>Solanales</taxon>
        <taxon>Solanaceae</taxon>
        <taxon>Solanoideae</taxon>
        <taxon>Datureae</taxon>
        <taxon>Datura</taxon>
    </lineage>
</organism>
<accession>A0ABS8S2J1</accession>
<keyword evidence="2" id="KW-1185">Reference proteome</keyword>